<dbReference type="SUPFAM" id="SSF52833">
    <property type="entry name" value="Thioredoxin-like"/>
    <property type="match status" value="1"/>
</dbReference>
<dbReference type="EMBL" id="KN714707">
    <property type="protein sequence ID" value="KUI58023.1"/>
    <property type="molecule type" value="Genomic_DNA"/>
</dbReference>
<feature type="domain" description="Ribosomal protein/NADH dehydrogenase" evidence="7">
    <location>
        <begin position="40"/>
        <end position="170"/>
    </location>
</feature>
<accession>A0A194V283</accession>
<organism evidence="8 9">
    <name type="scientific">Cytospora mali</name>
    <name type="common">Apple Valsa canker fungus</name>
    <name type="synonym">Valsa mali</name>
    <dbReference type="NCBI Taxonomy" id="578113"/>
    <lineage>
        <taxon>Eukaryota</taxon>
        <taxon>Fungi</taxon>
        <taxon>Dikarya</taxon>
        <taxon>Ascomycota</taxon>
        <taxon>Pezizomycotina</taxon>
        <taxon>Sordariomycetes</taxon>
        <taxon>Sordariomycetidae</taxon>
        <taxon>Diaporthales</taxon>
        <taxon>Cytosporaceae</taxon>
        <taxon>Cytospora</taxon>
    </lineage>
</organism>
<dbReference type="STRING" id="694573.A0A194V283"/>
<gene>
    <name evidence="8" type="ORF">VP1G_05303</name>
</gene>
<dbReference type="GO" id="GO:0005840">
    <property type="term" value="C:ribosome"/>
    <property type="evidence" value="ECO:0007669"/>
    <property type="project" value="UniProtKB-KW"/>
</dbReference>
<keyword evidence="5" id="KW-0175">Coiled coil</keyword>
<dbReference type="PANTHER" id="PTHR13274:SF2">
    <property type="entry name" value="SMALL RIBOSOMAL SUBUNIT PROTEIN MS25"/>
    <property type="match status" value="1"/>
</dbReference>
<feature type="coiled-coil region" evidence="5">
    <location>
        <begin position="199"/>
        <end position="226"/>
    </location>
</feature>
<evidence type="ECO:0000256" key="2">
    <source>
        <dbReference type="ARBA" id="ARBA00022980"/>
    </source>
</evidence>
<dbReference type="Gene3D" id="3.40.30.10">
    <property type="entry name" value="Glutaredoxin"/>
    <property type="match status" value="1"/>
</dbReference>
<keyword evidence="2 8" id="KW-0689">Ribosomal protein</keyword>
<evidence type="ECO:0000313" key="8">
    <source>
        <dbReference type="EMBL" id="KUI58023.1"/>
    </source>
</evidence>
<name>A0A194V283_CYTMA</name>
<dbReference type="AlphaFoldDB" id="A0A194V283"/>
<keyword evidence="4" id="KW-0687">Ribonucleoprotein</keyword>
<dbReference type="Proteomes" id="UP000078576">
    <property type="component" value="Unassembled WGS sequence"/>
</dbReference>
<evidence type="ECO:0000259" key="7">
    <source>
        <dbReference type="SMART" id="SM00916"/>
    </source>
</evidence>
<feature type="compositionally biased region" description="Low complexity" evidence="6">
    <location>
        <begin position="113"/>
        <end position="123"/>
    </location>
</feature>
<feature type="region of interest" description="Disordered" evidence="6">
    <location>
        <begin position="92"/>
        <end position="144"/>
    </location>
</feature>
<dbReference type="Pfam" id="PF05047">
    <property type="entry name" value="L51_S25_CI-B8"/>
    <property type="match status" value="1"/>
</dbReference>
<dbReference type="SMART" id="SM00916">
    <property type="entry name" value="L51_S25_CI-B8"/>
    <property type="match status" value="1"/>
</dbReference>
<evidence type="ECO:0000256" key="5">
    <source>
        <dbReference type="SAM" id="Coils"/>
    </source>
</evidence>
<feature type="region of interest" description="Disordered" evidence="6">
    <location>
        <begin position="165"/>
        <end position="188"/>
    </location>
</feature>
<evidence type="ECO:0000256" key="4">
    <source>
        <dbReference type="ARBA" id="ARBA00023274"/>
    </source>
</evidence>
<dbReference type="PANTHER" id="PTHR13274">
    <property type="entry name" value="MITOCHONDRIAL RIBOSOMAL PROTEIN S25"/>
    <property type="match status" value="1"/>
</dbReference>
<evidence type="ECO:0000256" key="6">
    <source>
        <dbReference type="SAM" id="MobiDB-lite"/>
    </source>
</evidence>
<evidence type="ECO:0000256" key="1">
    <source>
        <dbReference type="ARBA" id="ARBA00004173"/>
    </source>
</evidence>
<protein>
    <submittedName>
        <fullName evidence="8">54S ribosomal protein MRP49, mitochondrial</fullName>
    </submittedName>
</protein>
<evidence type="ECO:0000256" key="3">
    <source>
        <dbReference type="ARBA" id="ARBA00023128"/>
    </source>
</evidence>
<dbReference type="GO" id="GO:0003735">
    <property type="term" value="F:structural constituent of ribosome"/>
    <property type="evidence" value="ECO:0007669"/>
    <property type="project" value="InterPro"/>
</dbReference>
<comment type="subcellular location">
    <subcellularLocation>
        <location evidence="1">Mitochondrion</location>
    </subcellularLocation>
</comment>
<keyword evidence="3" id="KW-0496">Mitochondrion</keyword>
<dbReference type="GO" id="GO:0005739">
    <property type="term" value="C:mitochondrion"/>
    <property type="evidence" value="ECO:0007669"/>
    <property type="project" value="UniProtKB-SubCell"/>
</dbReference>
<proteinExistence type="predicted"/>
<dbReference type="InterPro" id="IPR007741">
    <property type="entry name" value="Ribosomal_mL43/mS25/NADH_DH"/>
</dbReference>
<sequence length="227" mass="25354">MSAIGRRLNNLKSLMSVRNGPGAAKLPANVTKIHMEFAHKWNDGHYGSRNFWRDHLPRLKYHNPHIPMIVNRTHDQHGPATLSIYVRTPDAEKKPAQIPEGGADAGAGGGAGAAKKAPAAADPWSSITSSTEGKARAPEPSEGETVVTINMKNVRSEEILKQFMERTGARQLEPTAEDREEMARQAELQERAVYDREVQRRYREKIQTEKKMLEKARQEADALKADK</sequence>
<keyword evidence="9" id="KW-1185">Reference proteome</keyword>
<dbReference type="InterPro" id="IPR036249">
    <property type="entry name" value="Thioredoxin-like_sf"/>
</dbReference>
<reference evidence="9" key="1">
    <citation type="submission" date="2014-12" db="EMBL/GenBank/DDBJ databases">
        <title>Genome Sequence of Valsa Canker Pathogens Uncovers a Specific Adaption of Colonization on Woody Bark.</title>
        <authorList>
            <person name="Yin Z."/>
            <person name="Liu H."/>
            <person name="Gao X."/>
            <person name="Li Z."/>
            <person name="Song N."/>
            <person name="Ke X."/>
            <person name="Dai Q."/>
            <person name="Wu Y."/>
            <person name="Sun Y."/>
            <person name="Xu J.-R."/>
            <person name="Kang Z.K."/>
            <person name="Wang L."/>
            <person name="Huang L."/>
        </authorList>
    </citation>
    <scope>NUCLEOTIDE SEQUENCE [LARGE SCALE GENOMIC DNA]</scope>
    <source>
        <strain evidence="9">SXYL134</strain>
    </source>
</reference>
<dbReference type="GO" id="GO:1990904">
    <property type="term" value="C:ribonucleoprotein complex"/>
    <property type="evidence" value="ECO:0007669"/>
    <property type="project" value="UniProtKB-KW"/>
</dbReference>
<feature type="compositionally biased region" description="Gly residues" evidence="6">
    <location>
        <begin position="103"/>
        <end position="112"/>
    </location>
</feature>
<evidence type="ECO:0000313" key="9">
    <source>
        <dbReference type="Proteomes" id="UP000078576"/>
    </source>
</evidence>
<dbReference type="InterPro" id="IPR040049">
    <property type="entry name" value="Ribosomal_mS25/mL61"/>
</dbReference>
<dbReference type="OrthoDB" id="1696305at2759"/>